<protein>
    <submittedName>
        <fullName evidence="8">NlpC/P60 family protein</fullName>
    </submittedName>
</protein>
<dbReference type="SUPFAM" id="SSF53955">
    <property type="entry name" value="Lysozyme-like"/>
    <property type="match status" value="1"/>
</dbReference>
<proteinExistence type="inferred from homology"/>
<dbReference type="EMBL" id="JBHSBH010000015">
    <property type="protein sequence ID" value="MFC3998876.1"/>
    <property type="molecule type" value="Genomic_DNA"/>
</dbReference>
<evidence type="ECO:0000256" key="1">
    <source>
        <dbReference type="ARBA" id="ARBA00007074"/>
    </source>
</evidence>
<evidence type="ECO:0000256" key="4">
    <source>
        <dbReference type="ARBA" id="ARBA00022807"/>
    </source>
</evidence>
<dbReference type="RefSeq" id="WP_378537000.1">
    <property type="nucleotide sequence ID" value="NZ_JBHSBH010000015.1"/>
</dbReference>
<feature type="domain" description="NlpC/P60" evidence="7">
    <location>
        <begin position="227"/>
        <end position="354"/>
    </location>
</feature>
<dbReference type="Gene3D" id="3.90.1720.10">
    <property type="entry name" value="endopeptidase domain like (from Nostoc punctiforme)"/>
    <property type="match status" value="1"/>
</dbReference>
<keyword evidence="4" id="KW-0788">Thiol protease</keyword>
<feature type="signal peptide" evidence="6">
    <location>
        <begin position="1"/>
        <end position="25"/>
    </location>
</feature>
<evidence type="ECO:0000259" key="7">
    <source>
        <dbReference type="PROSITE" id="PS51935"/>
    </source>
</evidence>
<dbReference type="PANTHER" id="PTHR47359:SF3">
    <property type="entry name" value="NLP_P60 DOMAIN-CONTAINING PROTEIN-RELATED"/>
    <property type="match status" value="1"/>
</dbReference>
<comment type="caution">
    <text evidence="8">The sequence shown here is derived from an EMBL/GenBank/DDBJ whole genome shotgun (WGS) entry which is preliminary data.</text>
</comment>
<comment type="similarity">
    <text evidence="1">Belongs to the peptidase C40 family.</text>
</comment>
<evidence type="ECO:0000313" key="8">
    <source>
        <dbReference type="EMBL" id="MFC3998876.1"/>
    </source>
</evidence>
<name>A0ABV8FVJ5_9ACTN</name>
<keyword evidence="2" id="KW-0645">Protease</keyword>
<sequence length="354" mass="36754">MPSTGCLAAIAGVPLAVGLAFSAFTAVLDDGGTQSAPAHVEGVPDVLLDAYVRAAGALGEAEPQCPGMRWQILAGIGKIESNLLAGHEITLNGDVDPPVIGLRLDGSGTGGNTTPVYDSDGGRWDGDTEFDRAVGPGQHLPATWKIYGTDGNGDGIADPHNAYDSAVSTARHLCLGAGSDGADFTDRDQLSDAPFRYNRSQTYVDDVLIAIDTFDDLPPVTDGGAGSEQGRAAVEWALQQIGKPYVWGGIGPDGFDCSGLTMQAWAAAGVPLPRVTTDQYQAGQRIPLDQIQPGDLLFYDTSDLGAPGAAPTHVTVYIGNGQMINAPSTGNTVRTEPVQSQTYSPRFMGAVRPA</sequence>
<dbReference type="InterPro" id="IPR051794">
    <property type="entry name" value="PG_Endopeptidase_C40"/>
</dbReference>
<accession>A0ABV8FVJ5</accession>
<reference evidence="9" key="1">
    <citation type="journal article" date="2019" name="Int. J. Syst. Evol. Microbiol.">
        <title>The Global Catalogue of Microorganisms (GCM) 10K type strain sequencing project: providing services to taxonomists for standard genome sequencing and annotation.</title>
        <authorList>
            <consortium name="The Broad Institute Genomics Platform"/>
            <consortium name="The Broad Institute Genome Sequencing Center for Infectious Disease"/>
            <person name="Wu L."/>
            <person name="Ma J."/>
        </authorList>
    </citation>
    <scope>NUCLEOTIDE SEQUENCE [LARGE SCALE GENOMIC DNA]</scope>
    <source>
        <strain evidence="9">TBRC 1826</strain>
    </source>
</reference>
<feature type="region of interest" description="Disordered" evidence="5">
    <location>
        <begin position="104"/>
        <end position="123"/>
    </location>
</feature>
<evidence type="ECO:0000313" key="9">
    <source>
        <dbReference type="Proteomes" id="UP001595847"/>
    </source>
</evidence>
<evidence type="ECO:0000256" key="5">
    <source>
        <dbReference type="SAM" id="MobiDB-lite"/>
    </source>
</evidence>
<dbReference type="Proteomes" id="UP001595847">
    <property type="component" value="Unassembled WGS sequence"/>
</dbReference>
<dbReference type="Pfam" id="PF00877">
    <property type="entry name" value="NLPC_P60"/>
    <property type="match status" value="1"/>
</dbReference>
<organism evidence="8 9">
    <name type="scientific">Nocardiopsis sediminis</name>
    <dbReference type="NCBI Taxonomy" id="1778267"/>
    <lineage>
        <taxon>Bacteria</taxon>
        <taxon>Bacillati</taxon>
        <taxon>Actinomycetota</taxon>
        <taxon>Actinomycetes</taxon>
        <taxon>Streptosporangiales</taxon>
        <taxon>Nocardiopsidaceae</taxon>
        <taxon>Nocardiopsis</taxon>
    </lineage>
</organism>
<evidence type="ECO:0000256" key="3">
    <source>
        <dbReference type="ARBA" id="ARBA00022801"/>
    </source>
</evidence>
<feature type="chain" id="PRO_5046123896" evidence="6">
    <location>
        <begin position="26"/>
        <end position="354"/>
    </location>
</feature>
<dbReference type="PANTHER" id="PTHR47359">
    <property type="entry name" value="PEPTIDOGLYCAN DL-ENDOPEPTIDASE CWLO"/>
    <property type="match status" value="1"/>
</dbReference>
<keyword evidence="6" id="KW-0732">Signal</keyword>
<dbReference type="InterPro" id="IPR038765">
    <property type="entry name" value="Papain-like_cys_pep_sf"/>
</dbReference>
<dbReference type="SUPFAM" id="SSF54001">
    <property type="entry name" value="Cysteine proteinases"/>
    <property type="match status" value="1"/>
</dbReference>
<dbReference type="InterPro" id="IPR023346">
    <property type="entry name" value="Lysozyme-like_dom_sf"/>
</dbReference>
<evidence type="ECO:0000256" key="2">
    <source>
        <dbReference type="ARBA" id="ARBA00022670"/>
    </source>
</evidence>
<dbReference type="InterPro" id="IPR000064">
    <property type="entry name" value="NLP_P60_dom"/>
</dbReference>
<dbReference type="PROSITE" id="PS51935">
    <property type="entry name" value="NLPC_P60"/>
    <property type="match status" value="1"/>
</dbReference>
<gene>
    <name evidence="8" type="ORF">ACFOVU_23345</name>
</gene>
<evidence type="ECO:0000256" key="6">
    <source>
        <dbReference type="SAM" id="SignalP"/>
    </source>
</evidence>
<keyword evidence="3" id="KW-0378">Hydrolase</keyword>
<keyword evidence="9" id="KW-1185">Reference proteome</keyword>